<dbReference type="Pfam" id="PF01311">
    <property type="entry name" value="Bac_export_1"/>
    <property type="match status" value="1"/>
</dbReference>
<keyword evidence="12" id="KW-1185">Reference proteome</keyword>
<gene>
    <name evidence="11" type="ORF">AXF15_11010</name>
</gene>
<keyword evidence="11" id="KW-0282">Flagellum</keyword>
<evidence type="ECO:0000256" key="8">
    <source>
        <dbReference type="ARBA" id="ARBA00023143"/>
    </source>
</evidence>
<feature type="transmembrane region" description="Helical" evidence="10">
    <location>
        <begin position="128"/>
        <end position="146"/>
    </location>
</feature>
<keyword evidence="7 10" id="KW-0472">Membrane</keyword>
<dbReference type="NCBIfam" id="TIGR01400">
    <property type="entry name" value="fliR"/>
    <property type="match status" value="1"/>
</dbReference>
<evidence type="ECO:0000256" key="5">
    <source>
        <dbReference type="ARBA" id="ARBA00022692"/>
    </source>
</evidence>
<feature type="transmembrane region" description="Helical" evidence="10">
    <location>
        <begin position="213"/>
        <end position="240"/>
    </location>
</feature>
<dbReference type="AlphaFoldDB" id="A0A109W6D7"/>
<keyword evidence="4 10" id="KW-1003">Cell membrane</keyword>
<keyword evidence="8 10" id="KW-0975">Bacterial flagellum</keyword>
<feature type="transmembrane region" description="Helical" evidence="10">
    <location>
        <begin position="68"/>
        <end position="92"/>
    </location>
</feature>
<dbReference type="GO" id="GO:0005886">
    <property type="term" value="C:plasma membrane"/>
    <property type="evidence" value="ECO:0007669"/>
    <property type="project" value="UniProtKB-SubCell"/>
</dbReference>
<evidence type="ECO:0000313" key="12">
    <source>
        <dbReference type="Proteomes" id="UP000063964"/>
    </source>
</evidence>
<dbReference type="Proteomes" id="UP000063964">
    <property type="component" value="Chromosome"/>
</dbReference>
<feature type="transmembrane region" description="Helical" evidence="10">
    <location>
        <begin position="179"/>
        <end position="201"/>
    </location>
</feature>
<comment type="similarity">
    <text evidence="2 10">Belongs to the FliR/MopE/SpaR family.</text>
</comment>
<dbReference type="GO" id="GO:0044780">
    <property type="term" value="P:bacterial-type flagellum assembly"/>
    <property type="evidence" value="ECO:0007669"/>
    <property type="project" value="UniProtKB-UniRule"/>
</dbReference>
<dbReference type="STRING" id="888061.AXF15_11010"/>
<evidence type="ECO:0000256" key="9">
    <source>
        <dbReference type="NCBIfam" id="TIGR01400"/>
    </source>
</evidence>
<sequence length="259" mass="27941">MDLFTLDPHVILTFLFALMRVSLVLFLMPFFGGQTLPAPVKAALCLTLTFALWPRLPLAGHELPAHPFGLALMLASELILGLVLGLAIRFLFAAIQTGGQLIGFQMGFAMVNAVDPDSGVSEAVTAHFLYMVSLLTFLTFNGHLYLLDGLLKSFDFIPPGGINVSHGLASQIFLLSGQIFLLAIQIGAPALAAILLTDLALALVSRAAPQMNVLIIGFPIKIGIGFLFLGIIFEIISLYVEGFISRMPALFTQLINLMR</sequence>
<organism evidence="11 12">
    <name type="scientific">Desulfomicrobium orale DSM 12838</name>
    <dbReference type="NCBI Taxonomy" id="888061"/>
    <lineage>
        <taxon>Bacteria</taxon>
        <taxon>Pseudomonadati</taxon>
        <taxon>Thermodesulfobacteriota</taxon>
        <taxon>Desulfovibrionia</taxon>
        <taxon>Desulfovibrionales</taxon>
        <taxon>Desulfomicrobiaceae</taxon>
        <taxon>Desulfomicrobium</taxon>
    </lineage>
</organism>
<keyword evidence="5 10" id="KW-0812">Transmembrane</keyword>
<evidence type="ECO:0000256" key="1">
    <source>
        <dbReference type="ARBA" id="ARBA00002578"/>
    </source>
</evidence>
<proteinExistence type="inferred from homology"/>
<dbReference type="PANTHER" id="PTHR30065">
    <property type="entry name" value="FLAGELLAR BIOSYNTHETIC PROTEIN FLIR"/>
    <property type="match status" value="1"/>
</dbReference>
<dbReference type="KEGG" id="doa:AXF15_11010"/>
<dbReference type="PANTHER" id="PTHR30065:SF1">
    <property type="entry name" value="SURFACE PRESENTATION OF ANTIGENS PROTEIN SPAR"/>
    <property type="match status" value="1"/>
</dbReference>
<evidence type="ECO:0000256" key="2">
    <source>
        <dbReference type="ARBA" id="ARBA00009772"/>
    </source>
</evidence>
<dbReference type="InterPro" id="IPR006303">
    <property type="entry name" value="FliR"/>
</dbReference>
<dbReference type="GO" id="GO:0009425">
    <property type="term" value="C:bacterial-type flagellum basal body"/>
    <property type="evidence" value="ECO:0007669"/>
    <property type="project" value="UniProtKB-SubCell"/>
</dbReference>
<protein>
    <recommendedName>
        <fullName evidence="3 9">Flagellar biosynthetic protein FliR</fullName>
    </recommendedName>
</protein>
<keyword evidence="11" id="KW-0969">Cilium</keyword>
<evidence type="ECO:0000256" key="3">
    <source>
        <dbReference type="ARBA" id="ARBA00021717"/>
    </source>
</evidence>
<accession>A0A109W6D7</accession>
<comment type="function">
    <text evidence="1 10">Role in flagellar biosynthesis.</text>
</comment>
<dbReference type="InterPro" id="IPR002010">
    <property type="entry name" value="T3SS_IM_R"/>
</dbReference>
<dbReference type="GO" id="GO:0006605">
    <property type="term" value="P:protein targeting"/>
    <property type="evidence" value="ECO:0007669"/>
    <property type="project" value="UniProtKB-UniRule"/>
</dbReference>
<comment type="subcellular location">
    <subcellularLocation>
        <location evidence="10">Cell membrane</location>
        <topology evidence="10">Multi-pass membrane protein</topology>
    </subcellularLocation>
    <subcellularLocation>
        <location evidence="10">Bacterial flagellum basal body</location>
    </subcellularLocation>
</comment>
<keyword evidence="6 10" id="KW-1133">Transmembrane helix</keyword>
<keyword evidence="11" id="KW-0966">Cell projection</keyword>
<evidence type="ECO:0000256" key="6">
    <source>
        <dbReference type="ARBA" id="ARBA00022989"/>
    </source>
</evidence>
<evidence type="ECO:0000313" key="11">
    <source>
        <dbReference type="EMBL" id="AMD93576.1"/>
    </source>
</evidence>
<feature type="transmembrane region" description="Helical" evidence="10">
    <location>
        <begin position="12"/>
        <end position="31"/>
    </location>
</feature>
<evidence type="ECO:0000256" key="10">
    <source>
        <dbReference type="RuleBase" id="RU362071"/>
    </source>
</evidence>
<feature type="transmembrane region" description="Helical" evidence="10">
    <location>
        <begin position="38"/>
        <end position="56"/>
    </location>
</feature>
<dbReference type="EMBL" id="CP014230">
    <property type="protein sequence ID" value="AMD93576.1"/>
    <property type="molecule type" value="Genomic_DNA"/>
</dbReference>
<evidence type="ECO:0000256" key="7">
    <source>
        <dbReference type="ARBA" id="ARBA00023136"/>
    </source>
</evidence>
<dbReference type="PRINTS" id="PR00953">
    <property type="entry name" value="TYPE3IMRPROT"/>
</dbReference>
<dbReference type="OrthoDB" id="9797790at2"/>
<reference evidence="12" key="1">
    <citation type="submission" date="2016-02" db="EMBL/GenBank/DDBJ databases">
        <authorList>
            <person name="Holder M.E."/>
            <person name="Ajami N.J."/>
            <person name="Petrosino J.F."/>
        </authorList>
    </citation>
    <scope>NUCLEOTIDE SEQUENCE [LARGE SCALE GENOMIC DNA]</scope>
    <source>
        <strain evidence="12">DSM 12838</strain>
    </source>
</reference>
<name>A0A109W6D7_9BACT</name>
<evidence type="ECO:0000256" key="4">
    <source>
        <dbReference type="ARBA" id="ARBA00022475"/>
    </source>
</evidence>
<dbReference type="RefSeq" id="WP_066607372.1">
    <property type="nucleotide sequence ID" value="NZ_CP014230.1"/>
</dbReference>